<evidence type="ECO:0000256" key="1">
    <source>
        <dbReference type="SAM" id="SignalP"/>
    </source>
</evidence>
<sequence length="160" mass="17877">MRLIGSIVAAVAVVGAPLSAHALCIYHGKDNVQTTIPQEFKDSTWVVRATVLSARDHWSDAGDSWAVYRLQVEHAYKGRPPARLRFFTYRDSGGFYLDRGRSHDIGGEYLLFLNPKVRWAHEPAVVTGAVFMNYSCGVSKPWGQVTEADKRSLLKLSGRR</sequence>
<dbReference type="Gene3D" id="2.40.50.120">
    <property type="match status" value="1"/>
</dbReference>
<organism evidence="2 3">
    <name type="scientific">Phenylobacterium hankyongense</name>
    <dbReference type="NCBI Taxonomy" id="1813876"/>
    <lineage>
        <taxon>Bacteria</taxon>
        <taxon>Pseudomonadati</taxon>
        <taxon>Pseudomonadota</taxon>
        <taxon>Alphaproteobacteria</taxon>
        <taxon>Caulobacterales</taxon>
        <taxon>Caulobacteraceae</taxon>
        <taxon>Phenylobacterium</taxon>
    </lineage>
</organism>
<proteinExistence type="predicted"/>
<dbReference type="EMBL" id="QFYP01000001">
    <property type="protein sequence ID" value="RAK60095.1"/>
    <property type="molecule type" value="Genomic_DNA"/>
</dbReference>
<gene>
    <name evidence="2" type="ORF">DJ021_09895</name>
</gene>
<dbReference type="InterPro" id="IPR008993">
    <property type="entry name" value="TIMP-like_OB-fold"/>
</dbReference>
<dbReference type="SUPFAM" id="SSF50242">
    <property type="entry name" value="TIMP-like"/>
    <property type="match status" value="1"/>
</dbReference>
<reference evidence="3" key="1">
    <citation type="submission" date="2018-05" db="EMBL/GenBank/DDBJ databases">
        <authorList>
            <person name="Li X."/>
        </authorList>
    </citation>
    <scope>NUCLEOTIDE SEQUENCE [LARGE SCALE GENOMIC DNA]</scope>
    <source>
        <strain evidence="3">HKS-05</strain>
    </source>
</reference>
<protein>
    <recommendedName>
        <fullName evidence="4">DUF1850 domain-containing protein</fullName>
    </recommendedName>
</protein>
<evidence type="ECO:0000313" key="2">
    <source>
        <dbReference type="EMBL" id="RAK60095.1"/>
    </source>
</evidence>
<dbReference type="OrthoDB" id="7572942at2"/>
<comment type="caution">
    <text evidence="2">The sequence shown here is derived from an EMBL/GenBank/DDBJ whole genome shotgun (WGS) entry which is preliminary data.</text>
</comment>
<keyword evidence="3" id="KW-1185">Reference proteome</keyword>
<dbReference type="AlphaFoldDB" id="A0A328B0K4"/>
<evidence type="ECO:0000313" key="3">
    <source>
        <dbReference type="Proteomes" id="UP000249842"/>
    </source>
</evidence>
<accession>A0A328B0K4</accession>
<evidence type="ECO:0008006" key="4">
    <source>
        <dbReference type="Google" id="ProtNLM"/>
    </source>
</evidence>
<dbReference type="RefSeq" id="WP_111457388.1">
    <property type="nucleotide sequence ID" value="NZ_QFYP01000001.1"/>
</dbReference>
<feature type="signal peptide" evidence="1">
    <location>
        <begin position="1"/>
        <end position="22"/>
    </location>
</feature>
<feature type="chain" id="PRO_5016456430" description="DUF1850 domain-containing protein" evidence="1">
    <location>
        <begin position="23"/>
        <end position="160"/>
    </location>
</feature>
<keyword evidence="1" id="KW-0732">Signal</keyword>
<dbReference type="Proteomes" id="UP000249842">
    <property type="component" value="Unassembled WGS sequence"/>
</dbReference>
<name>A0A328B0K4_9CAUL</name>